<dbReference type="RefSeq" id="WP_015511485.1">
    <property type="nucleotide sequence ID" value="NC_021007.1"/>
</dbReference>
<dbReference type="PATRIC" id="fig|1116213.3.peg.111"/>
<dbReference type="EMBL" id="HE613254">
    <property type="protein sequence ID" value="CCE66620.1"/>
    <property type="molecule type" value="Genomic_DNA"/>
</dbReference>
<dbReference type="KEGG" id="mhb:MHM_01020"/>
<accession>G8C2S2</accession>
<evidence type="ECO:0000313" key="1">
    <source>
        <dbReference type="EMBL" id="CCE66620.1"/>
    </source>
</evidence>
<protein>
    <submittedName>
        <fullName evidence="1">Uncharacterized protein</fullName>
    </submittedName>
</protein>
<organism evidence="1">
    <name type="scientific">Candidatus Mycoplasma haematominutum 'Birmingham 1'</name>
    <dbReference type="NCBI Taxonomy" id="1116213"/>
    <lineage>
        <taxon>Bacteria</taxon>
        <taxon>Bacillati</taxon>
        <taxon>Mycoplasmatota</taxon>
        <taxon>Mollicutes</taxon>
        <taxon>Mycoplasmataceae</taxon>
        <taxon>Mycoplasma</taxon>
    </lineage>
</organism>
<reference evidence="1" key="1">
    <citation type="submission" date="2011-11" db="EMBL/GenBank/DDBJ databases">
        <title>Complete genome sequence of Candidatus Mycoplasma haemominutum.</title>
        <authorList>
            <person name="Barker E.N."/>
            <person name="Darby A.C."/>
            <person name="Helps C.R."/>
            <person name="Peters I.R."/>
            <person name="Hughes M.A."/>
            <person name="Radford A.D."/>
            <person name="Novacco M."/>
            <person name="Boretti F."/>
            <person name="Hofmann-Lehmann R."/>
            <person name="Tasker S."/>
        </authorList>
    </citation>
    <scope>NUCLEOTIDE SEQUENCE</scope>
    <source>
        <strain evidence="1">Birmingham 1</strain>
    </source>
</reference>
<reference evidence="1" key="2">
    <citation type="submission" date="2011-11" db="EMBL/GenBank/DDBJ databases">
        <authorList>
            <person name="Barker E."/>
        </authorList>
    </citation>
    <scope>NUCLEOTIDE SEQUENCE</scope>
    <source>
        <strain evidence="1">Birmingham 1</strain>
    </source>
</reference>
<name>G8C2S2_9MOLU</name>
<sequence>MAFLWSFFKVVLLGGGISSIVLPSLVATGFKDYDGYGKSNNPGSSTGWTAGSRPTEWKKYDDQAKQVGASAGIHVGRIPWKTKIGGKLKTKCSNSYSNISLGSQSWTVGRKNWYKNKKLFGEIEVKCQGKTHTLYLKWEDENTSKRGWYGRIK</sequence>
<dbReference type="AlphaFoldDB" id="G8C2S2"/>
<dbReference type="HOGENOM" id="CLU_1709887_0_0_14"/>
<proteinExistence type="predicted"/>
<gene>
    <name evidence="1" type="ORF">MHM_01020</name>
</gene>